<feature type="compositionally biased region" description="Basic and acidic residues" evidence="1">
    <location>
        <begin position="627"/>
        <end position="649"/>
    </location>
</feature>
<dbReference type="InterPro" id="IPR027907">
    <property type="entry name" value="BTBD8_C"/>
</dbReference>
<feature type="compositionally biased region" description="Low complexity" evidence="1">
    <location>
        <begin position="95"/>
        <end position="122"/>
    </location>
</feature>
<feature type="compositionally biased region" description="Polar residues" evidence="1">
    <location>
        <begin position="193"/>
        <end position="203"/>
    </location>
</feature>
<feature type="compositionally biased region" description="Pro residues" evidence="1">
    <location>
        <begin position="1229"/>
        <end position="1238"/>
    </location>
</feature>
<feature type="compositionally biased region" description="Polar residues" evidence="1">
    <location>
        <begin position="67"/>
        <end position="83"/>
    </location>
</feature>
<feature type="region of interest" description="Disordered" evidence="1">
    <location>
        <begin position="937"/>
        <end position="961"/>
    </location>
</feature>
<feature type="compositionally biased region" description="Polar residues" evidence="1">
    <location>
        <begin position="458"/>
        <end position="495"/>
    </location>
</feature>
<gene>
    <name evidence="3" type="ORF">CCH79_00012509</name>
</gene>
<name>A0A315WAF1_GAMAF</name>
<feature type="compositionally biased region" description="Basic and acidic residues" evidence="1">
    <location>
        <begin position="441"/>
        <end position="453"/>
    </location>
</feature>
<feature type="compositionally biased region" description="Acidic residues" evidence="1">
    <location>
        <begin position="830"/>
        <end position="840"/>
    </location>
</feature>
<dbReference type="EMBL" id="NHOQ01000158">
    <property type="protein sequence ID" value="PWA32727.1"/>
    <property type="molecule type" value="Genomic_DNA"/>
</dbReference>
<feature type="region of interest" description="Disordered" evidence="1">
    <location>
        <begin position="1219"/>
        <end position="1264"/>
    </location>
</feature>
<feature type="compositionally biased region" description="Polar residues" evidence="1">
    <location>
        <begin position="516"/>
        <end position="530"/>
    </location>
</feature>
<feature type="compositionally biased region" description="Acidic residues" evidence="1">
    <location>
        <begin position="617"/>
        <end position="626"/>
    </location>
</feature>
<reference evidence="3 4" key="1">
    <citation type="journal article" date="2018" name="G3 (Bethesda)">
        <title>A High-Quality Reference Genome for the Invasive Mosquitofish Gambusia affinis Using a Chicago Library.</title>
        <authorList>
            <person name="Hoffberg S.L."/>
            <person name="Troendle N.J."/>
            <person name="Glenn T.C."/>
            <person name="Mahmud O."/>
            <person name="Louha S."/>
            <person name="Chalopin D."/>
            <person name="Bennetzen J.L."/>
            <person name="Mauricio R."/>
        </authorList>
    </citation>
    <scope>NUCLEOTIDE SEQUENCE [LARGE SCALE GENOMIC DNA]</scope>
    <source>
        <strain evidence="3">NE01/NJP1002.9</strain>
        <tissue evidence="3">Muscle</tissue>
    </source>
</reference>
<feature type="compositionally biased region" description="Acidic residues" evidence="1">
    <location>
        <begin position="866"/>
        <end position="879"/>
    </location>
</feature>
<evidence type="ECO:0000259" key="2">
    <source>
        <dbReference type="Pfam" id="PF15363"/>
    </source>
</evidence>
<feature type="region of interest" description="Disordered" evidence="1">
    <location>
        <begin position="997"/>
        <end position="1021"/>
    </location>
</feature>
<feature type="compositionally biased region" description="Polar residues" evidence="1">
    <location>
        <begin position="352"/>
        <end position="362"/>
    </location>
</feature>
<feature type="region of interest" description="Disordered" evidence="1">
    <location>
        <begin position="143"/>
        <end position="362"/>
    </location>
</feature>
<feature type="region of interest" description="Disordered" evidence="1">
    <location>
        <begin position="408"/>
        <end position="742"/>
    </location>
</feature>
<dbReference type="Pfam" id="PF15363">
    <property type="entry name" value="BTBD8_C"/>
    <property type="match status" value="1"/>
</dbReference>
<feature type="compositionally biased region" description="Low complexity" evidence="1">
    <location>
        <begin position="852"/>
        <end position="865"/>
    </location>
</feature>
<feature type="compositionally biased region" description="Acidic residues" evidence="1">
    <location>
        <begin position="650"/>
        <end position="662"/>
    </location>
</feature>
<evidence type="ECO:0000313" key="3">
    <source>
        <dbReference type="EMBL" id="PWA32727.1"/>
    </source>
</evidence>
<feature type="domain" description="BTB/POZ" evidence="2">
    <location>
        <begin position="1308"/>
        <end position="1352"/>
    </location>
</feature>
<evidence type="ECO:0000313" key="4">
    <source>
        <dbReference type="Proteomes" id="UP000250572"/>
    </source>
</evidence>
<feature type="compositionally biased region" description="Low complexity" evidence="1">
    <location>
        <begin position="937"/>
        <end position="950"/>
    </location>
</feature>
<feature type="compositionally biased region" description="Low complexity" evidence="1">
    <location>
        <begin position="206"/>
        <end position="238"/>
    </location>
</feature>
<sequence length="1352" mass="143289">MKPDGATMESPELGEAAVVVERSSQENINDEAQIHPEAAAPAETQKANGKPLAVDPKVKPKAAGSKIQPTSCAGAAGSSSRLGTASHRTERDIKSSSAGRKAAAAAGGVAASKPSAAGAVPKRPVGVPAISFTAKNQLRALDRKPVGPVKTADATVTNGTKLRVAPNGINRKPAAEAANGARPKTTGKPAAGPSTSRATSTFSKPAAAATTKISTTATSRVASSRATAAPSAGRSAGAQLNKNPANKDVSRPPSAAVAKKPLTTQSASPVAKKKETSKTTTAVKPTSAPTATKAADPKASLGKVQSVVKPTQMKKPAATARFPQSTRPPLGRTPPCSPAGRPLTPAAKRGTNKPTQTVSPFTQKAAKVALPVAEPQIAAPSTTAAESVQVADTVTEVTTAAVVSAVEEVQTQQGRDAEPEEVAQPINTTSPPTSPPFQEQSEDRAAPLPEPEKLSSPAKPSSPTVASSSARLPQEADQTASTPDVNPTEPSTAAQTEVAIINLNEEEDEEEREGSQLVSVSEMSGTTQPTEESRPGSGGPVSRAAWKAGGALLSELDSEDVSGSQQGASELSAPGVLEGTESTDDLGDGSLKGAIDMELASVGSPDFEKVPDIPANEFEDEDEDDSDRVCDMEVGSERIDEPRRPRHDNDVDEDEDDDDVEMASEGVTESGLESYGNADEDDFAEDNLDNLNRVLQPLPPPPVLPSAPAAQWDQPNPFASPWEEPPQSHIPEESKASANCEALAQSAAQTWLDVGSAPSALERQDVCHHSSVPNEPPNLEPVGPASETALPGDQGDQKQEGKLPANIFEALAHSSQPDGDCQDAQVERGEQEEEEEEAEPETLPADEVLGGPSTAPTSNPSSSSVTEDEASDTEGEAQLDESLKCPLVSNLTFDMQPPLPQRCLSTVEEGEEVESLIADEATPPSAASLASYNFDSVTTASNSNSNAQSTGESCIKSPGIFSLEELPEEAKEPGLNLEPDAQCRAAEYIECGKQQEAEAAERVETELPGSEDATVKTEEIAEDIQPPYYSTVCEKTEDSFAGFAAIPHPHRRDHSSYPRTFCDLVKPVISAAASPKLTCTDLPPRSLGQQALSPQLRRLEQHQRQLLELQQRRAQQSRPLEEAEQERKRRVEEEQRKKKDEAEEEIKRNKADEERRKKEEEELQQRRGLELQLQQQQQELQQRQQIVQWQQELQQSNKSQTALLSPSSGLCTIYEALESSEDEETPEQNPDPDPTLPRPDPHQQMCPSCDSDRPSPERPPPLDLDWEKKVDIVQQLINQTLLLNGDGCSSLLLLPGGAGGTLSPLESSLWPSLLPPLTPPSATVTSVSSFSPEATGSSPQGEWTVVELETHH</sequence>
<feature type="compositionally biased region" description="Basic and acidic residues" evidence="1">
    <location>
        <begin position="1119"/>
        <end position="1166"/>
    </location>
</feature>
<dbReference type="PANTHER" id="PTHR22427:SF8">
    <property type="entry name" value="PROLINE-RICH PROTEIN 36"/>
    <property type="match status" value="1"/>
</dbReference>
<keyword evidence="4" id="KW-1185">Reference proteome</keyword>
<organism evidence="3 4">
    <name type="scientific">Gambusia affinis</name>
    <name type="common">Western mosquitofish</name>
    <name type="synonym">Heterandria affinis</name>
    <dbReference type="NCBI Taxonomy" id="33528"/>
    <lineage>
        <taxon>Eukaryota</taxon>
        <taxon>Metazoa</taxon>
        <taxon>Chordata</taxon>
        <taxon>Craniata</taxon>
        <taxon>Vertebrata</taxon>
        <taxon>Euteleostomi</taxon>
        <taxon>Actinopterygii</taxon>
        <taxon>Neopterygii</taxon>
        <taxon>Teleostei</taxon>
        <taxon>Neoteleostei</taxon>
        <taxon>Acanthomorphata</taxon>
        <taxon>Ovalentaria</taxon>
        <taxon>Atherinomorphae</taxon>
        <taxon>Cyprinodontiformes</taxon>
        <taxon>Poeciliidae</taxon>
        <taxon>Poeciliinae</taxon>
        <taxon>Gambusia</taxon>
    </lineage>
</organism>
<accession>A0A315WAF1</accession>
<comment type="caution">
    <text evidence="3">The sequence shown here is derived from an EMBL/GenBank/DDBJ whole genome shotgun (WGS) entry which is preliminary data.</text>
</comment>
<feature type="compositionally biased region" description="Acidic residues" evidence="1">
    <location>
        <begin position="678"/>
        <end position="688"/>
    </location>
</feature>
<proteinExistence type="predicted"/>
<protein>
    <recommendedName>
        <fullName evidence="2">BTB/POZ domain-containing protein</fullName>
    </recommendedName>
</protein>
<dbReference type="Proteomes" id="UP000250572">
    <property type="component" value="Unassembled WGS sequence"/>
</dbReference>
<feature type="region of interest" description="Disordered" evidence="1">
    <location>
        <begin position="1"/>
        <end position="123"/>
    </location>
</feature>
<feature type="region of interest" description="Disordered" evidence="1">
    <location>
        <begin position="762"/>
        <end position="883"/>
    </location>
</feature>
<dbReference type="PANTHER" id="PTHR22427">
    <property type="entry name" value="GH15728P"/>
    <property type="match status" value="1"/>
</dbReference>
<feature type="region of interest" description="Disordered" evidence="1">
    <location>
        <begin position="1110"/>
        <end position="1166"/>
    </location>
</feature>
<feature type="compositionally biased region" description="Low complexity" evidence="1">
    <location>
        <begin position="278"/>
        <end position="300"/>
    </location>
</feature>
<evidence type="ECO:0000256" key="1">
    <source>
        <dbReference type="SAM" id="MobiDB-lite"/>
    </source>
</evidence>
<dbReference type="STRING" id="33528.ENSGAFP00000015196"/>